<dbReference type="PROSITE" id="PS00211">
    <property type="entry name" value="ABC_TRANSPORTER_1"/>
    <property type="match status" value="1"/>
</dbReference>
<evidence type="ECO:0000256" key="2">
    <source>
        <dbReference type="ARBA" id="ARBA00022448"/>
    </source>
</evidence>
<dbReference type="PANTHER" id="PTHR43335:SF4">
    <property type="entry name" value="ABC TRANSPORTER, ATP-BINDING PROTEIN"/>
    <property type="match status" value="1"/>
</dbReference>
<dbReference type="InterPro" id="IPR027417">
    <property type="entry name" value="P-loop_NTPase"/>
</dbReference>
<evidence type="ECO:0000256" key="1">
    <source>
        <dbReference type="ARBA" id="ARBA00005417"/>
    </source>
</evidence>
<comment type="caution">
    <text evidence="6">The sequence shown here is derived from an EMBL/GenBank/DDBJ whole genome shotgun (WGS) entry which is preliminary data.</text>
</comment>
<protein>
    <submittedName>
        <fullName evidence="6">ATP-binding cassette domain-containing protein</fullName>
    </submittedName>
</protein>
<sequence length="235" mass="24975">MTQVQFRGLTKRYGDRTAVDALTFDVPAGAVTGFLGPNGAGKTTTLRMLVGLARPTTGEALIDGRRYTQLSQPRRTVGALLEANGFHPGRRGRDHLLILAEEAKLPKARVDAVLDEVGLTDAKHQRIRTYSLGMRQRLGLAGALLGDPGLLVLDEPANGLDPAGMAWLRALLRRRAAEGSTVLIASHVLAEVAQTADRIVIVHNGQLRHAGPVEPDLESTFLSMTGAETGAGHAG</sequence>
<gene>
    <name evidence="6" type="ORF">ACFFTR_11640</name>
</gene>
<proteinExistence type="inferred from homology"/>
<reference evidence="6 7" key="1">
    <citation type="submission" date="2024-09" db="EMBL/GenBank/DDBJ databases">
        <authorList>
            <person name="Sun Q."/>
            <person name="Mori K."/>
        </authorList>
    </citation>
    <scope>NUCLEOTIDE SEQUENCE [LARGE SCALE GENOMIC DNA]</scope>
    <source>
        <strain evidence="6 7">JCM 3307</strain>
    </source>
</reference>
<dbReference type="InterPro" id="IPR003593">
    <property type="entry name" value="AAA+_ATPase"/>
</dbReference>
<evidence type="ECO:0000256" key="4">
    <source>
        <dbReference type="ARBA" id="ARBA00022840"/>
    </source>
</evidence>
<dbReference type="RefSeq" id="WP_223099388.1">
    <property type="nucleotide sequence ID" value="NZ_CP061913.1"/>
</dbReference>
<name>A0ABV5M4F6_9ACTN</name>
<feature type="domain" description="ABC transporter" evidence="5">
    <location>
        <begin position="4"/>
        <end position="229"/>
    </location>
</feature>
<keyword evidence="4 6" id="KW-0067">ATP-binding</keyword>
<dbReference type="InterPro" id="IPR017871">
    <property type="entry name" value="ABC_transporter-like_CS"/>
</dbReference>
<keyword evidence="3" id="KW-0547">Nucleotide-binding</keyword>
<dbReference type="PANTHER" id="PTHR43335">
    <property type="entry name" value="ABC TRANSPORTER, ATP-BINDING PROTEIN"/>
    <property type="match status" value="1"/>
</dbReference>
<dbReference type="PROSITE" id="PS50893">
    <property type="entry name" value="ABC_TRANSPORTER_2"/>
    <property type="match status" value="1"/>
</dbReference>
<keyword evidence="7" id="KW-1185">Reference proteome</keyword>
<evidence type="ECO:0000313" key="6">
    <source>
        <dbReference type="EMBL" id="MFB9443737.1"/>
    </source>
</evidence>
<dbReference type="Proteomes" id="UP001589608">
    <property type="component" value="Unassembled WGS sequence"/>
</dbReference>
<accession>A0ABV5M4F6</accession>
<dbReference type="GO" id="GO:0005524">
    <property type="term" value="F:ATP binding"/>
    <property type="evidence" value="ECO:0007669"/>
    <property type="project" value="UniProtKB-KW"/>
</dbReference>
<dbReference type="SUPFAM" id="SSF52540">
    <property type="entry name" value="P-loop containing nucleoside triphosphate hydrolases"/>
    <property type="match status" value="1"/>
</dbReference>
<evidence type="ECO:0000313" key="7">
    <source>
        <dbReference type="Proteomes" id="UP001589608"/>
    </source>
</evidence>
<organism evidence="6 7">
    <name type="scientific">Dactylosporangium vinaceum</name>
    <dbReference type="NCBI Taxonomy" id="53362"/>
    <lineage>
        <taxon>Bacteria</taxon>
        <taxon>Bacillati</taxon>
        <taxon>Actinomycetota</taxon>
        <taxon>Actinomycetes</taxon>
        <taxon>Micromonosporales</taxon>
        <taxon>Micromonosporaceae</taxon>
        <taxon>Dactylosporangium</taxon>
    </lineage>
</organism>
<dbReference type="SMART" id="SM00382">
    <property type="entry name" value="AAA"/>
    <property type="match status" value="1"/>
</dbReference>
<dbReference type="Pfam" id="PF00005">
    <property type="entry name" value="ABC_tran"/>
    <property type="match status" value="1"/>
</dbReference>
<dbReference type="EMBL" id="JBHMCA010000023">
    <property type="protein sequence ID" value="MFB9443737.1"/>
    <property type="molecule type" value="Genomic_DNA"/>
</dbReference>
<evidence type="ECO:0000259" key="5">
    <source>
        <dbReference type="PROSITE" id="PS50893"/>
    </source>
</evidence>
<dbReference type="Gene3D" id="3.40.50.300">
    <property type="entry name" value="P-loop containing nucleotide triphosphate hydrolases"/>
    <property type="match status" value="1"/>
</dbReference>
<keyword evidence="2" id="KW-0813">Transport</keyword>
<dbReference type="InterPro" id="IPR003439">
    <property type="entry name" value="ABC_transporter-like_ATP-bd"/>
</dbReference>
<comment type="similarity">
    <text evidence="1">Belongs to the ABC transporter superfamily.</text>
</comment>
<evidence type="ECO:0000256" key="3">
    <source>
        <dbReference type="ARBA" id="ARBA00022741"/>
    </source>
</evidence>